<keyword evidence="2" id="KW-1185">Reference proteome</keyword>
<evidence type="ECO:0000313" key="1">
    <source>
        <dbReference type="EMBL" id="KAK3081724.1"/>
    </source>
</evidence>
<protein>
    <submittedName>
        <fullName evidence="1">Uncharacterized protein</fullName>
    </submittedName>
</protein>
<reference evidence="1" key="1">
    <citation type="submission" date="2024-09" db="EMBL/GenBank/DDBJ databases">
        <title>Black Yeasts Isolated from many extreme environments.</title>
        <authorList>
            <person name="Coleine C."/>
            <person name="Stajich J.E."/>
            <person name="Selbmann L."/>
        </authorList>
    </citation>
    <scope>NUCLEOTIDE SEQUENCE</scope>
    <source>
        <strain evidence="1">CCFEE 5737</strain>
    </source>
</reference>
<gene>
    <name evidence="1" type="ORF">LTS18_003395</name>
</gene>
<accession>A0ACC3DYP8</accession>
<sequence>MNRYGITDAGFLFVRGTGLDNIPFGKHDSSRPTKAILIDAMYFRRLAISAEHLENISIIGSQISDIVILCKTFRALLIKGTKIRSIHIIATEKCVVNSAFFCKSDLSGVVVKADIFKEIEAIGFYIEPRIEGRVVAMPKTTGSLIHFDIPVGLQSPGQGIEETEDDMESNDFESNQDPVEAVRQSFSVRPRALSTVLEEADVAATGNSADLKVETDGGDLTGTSILCNLDALSINEEASPTSTRKLIPNSVGNALPDTAQERTKKKRW</sequence>
<proteinExistence type="predicted"/>
<organism evidence="1 2">
    <name type="scientific">Coniosporium uncinatum</name>
    <dbReference type="NCBI Taxonomy" id="93489"/>
    <lineage>
        <taxon>Eukaryota</taxon>
        <taxon>Fungi</taxon>
        <taxon>Dikarya</taxon>
        <taxon>Ascomycota</taxon>
        <taxon>Pezizomycotina</taxon>
        <taxon>Dothideomycetes</taxon>
        <taxon>Dothideomycetes incertae sedis</taxon>
        <taxon>Coniosporium</taxon>
    </lineage>
</organism>
<evidence type="ECO:0000313" key="2">
    <source>
        <dbReference type="Proteomes" id="UP001186974"/>
    </source>
</evidence>
<dbReference type="Proteomes" id="UP001186974">
    <property type="component" value="Unassembled WGS sequence"/>
</dbReference>
<comment type="caution">
    <text evidence="1">The sequence shown here is derived from an EMBL/GenBank/DDBJ whole genome shotgun (WGS) entry which is preliminary data.</text>
</comment>
<name>A0ACC3DYP8_9PEZI</name>
<dbReference type="EMBL" id="JAWDJW010000080">
    <property type="protein sequence ID" value="KAK3081724.1"/>
    <property type="molecule type" value="Genomic_DNA"/>
</dbReference>